<organism evidence="1">
    <name type="scientific">Dichomitus squalens</name>
    <dbReference type="NCBI Taxonomy" id="114155"/>
    <lineage>
        <taxon>Eukaryota</taxon>
        <taxon>Fungi</taxon>
        <taxon>Dikarya</taxon>
        <taxon>Basidiomycota</taxon>
        <taxon>Agaricomycotina</taxon>
        <taxon>Agaricomycetes</taxon>
        <taxon>Polyporales</taxon>
        <taxon>Polyporaceae</taxon>
        <taxon>Dichomitus</taxon>
    </lineage>
</organism>
<reference evidence="1" key="1">
    <citation type="submission" date="2019-01" db="EMBL/GenBank/DDBJ databases">
        <title>Draft genome sequences of three monokaryotic isolates of the white-rot basidiomycete fungus Dichomitus squalens.</title>
        <authorList>
            <consortium name="DOE Joint Genome Institute"/>
            <person name="Lopez S.C."/>
            <person name="Andreopoulos B."/>
            <person name="Pangilinan J."/>
            <person name="Lipzen A."/>
            <person name="Riley R."/>
            <person name="Ahrendt S."/>
            <person name="Ng V."/>
            <person name="Barry K."/>
            <person name="Daum C."/>
            <person name="Grigoriev I.V."/>
            <person name="Hilden K.S."/>
            <person name="Makela M.R."/>
            <person name="de Vries R.P."/>
        </authorList>
    </citation>
    <scope>NUCLEOTIDE SEQUENCE [LARGE SCALE GENOMIC DNA]</scope>
    <source>
        <strain evidence="1">OM18370.1</strain>
    </source>
</reference>
<dbReference type="Proteomes" id="UP000292957">
    <property type="component" value="Unassembled WGS sequence"/>
</dbReference>
<gene>
    <name evidence="1" type="ORF">BD311DRAFT_619021</name>
</gene>
<accession>A0A4Q9MSJ9</accession>
<dbReference type="AlphaFoldDB" id="A0A4Q9MSJ9"/>
<dbReference type="EMBL" id="ML143403">
    <property type="protein sequence ID" value="TBU30779.1"/>
    <property type="molecule type" value="Genomic_DNA"/>
</dbReference>
<name>A0A4Q9MSJ9_9APHY</name>
<evidence type="ECO:0008006" key="2">
    <source>
        <dbReference type="Google" id="ProtNLM"/>
    </source>
</evidence>
<evidence type="ECO:0000313" key="1">
    <source>
        <dbReference type="EMBL" id="TBU30779.1"/>
    </source>
</evidence>
<feature type="non-terminal residue" evidence="1">
    <location>
        <position position="167"/>
    </location>
</feature>
<sequence length="167" mass="18692">MDNNANCLHLSSLVSSTVQSPVLPWEVIESVIDLCSGDKATLRAFALTCSQLHPRSLFILFTNVDIQSPNQLIHFYDAVQAQPHLRPIVQSLSFPWDDFSPFPLLSILPGLRHVTFDRNSLVKIDDTQLSHPTPLCGGQFATSLRSLTVRGAWFQTRTTFIRLLSAF</sequence>
<protein>
    <recommendedName>
        <fullName evidence="2">F-box domain-containing protein</fullName>
    </recommendedName>
</protein>
<proteinExistence type="predicted"/>